<proteinExistence type="predicted"/>
<reference evidence="2" key="1">
    <citation type="submission" date="2016-06" db="EMBL/GenBank/DDBJ databases">
        <title>Parallel loss of symbiosis genes in relatives of nitrogen-fixing non-legume Parasponia.</title>
        <authorList>
            <person name="Van Velzen R."/>
            <person name="Holmer R."/>
            <person name="Bu F."/>
            <person name="Rutten L."/>
            <person name="Van Zeijl A."/>
            <person name="Liu W."/>
            <person name="Santuari L."/>
            <person name="Cao Q."/>
            <person name="Sharma T."/>
            <person name="Shen D."/>
            <person name="Roswanjaya Y."/>
            <person name="Wardhani T."/>
            <person name="Kalhor M.S."/>
            <person name="Jansen J."/>
            <person name="Van den Hoogen J."/>
            <person name="Gungor B."/>
            <person name="Hartog M."/>
            <person name="Hontelez J."/>
            <person name="Verver J."/>
            <person name="Yang W.-C."/>
            <person name="Schijlen E."/>
            <person name="Repin R."/>
            <person name="Schilthuizen M."/>
            <person name="Schranz E."/>
            <person name="Heidstra R."/>
            <person name="Miyata K."/>
            <person name="Fedorova E."/>
            <person name="Kohlen W."/>
            <person name="Bisseling T."/>
            <person name="Smit S."/>
            <person name="Geurts R."/>
        </authorList>
    </citation>
    <scope>NUCLEOTIDE SEQUENCE [LARGE SCALE GENOMIC DNA]</scope>
    <source>
        <strain evidence="2">cv. RG33-2</strain>
    </source>
</reference>
<evidence type="ECO:0000313" key="2">
    <source>
        <dbReference type="Proteomes" id="UP000237000"/>
    </source>
</evidence>
<gene>
    <name evidence="1" type="ORF">TorRG33x02_217500</name>
</gene>
<comment type="caution">
    <text evidence="1">The sequence shown here is derived from an EMBL/GenBank/DDBJ whole genome shotgun (WGS) entry which is preliminary data.</text>
</comment>
<organism evidence="1 2">
    <name type="scientific">Trema orientale</name>
    <name type="common">Charcoal tree</name>
    <name type="synonym">Celtis orientalis</name>
    <dbReference type="NCBI Taxonomy" id="63057"/>
    <lineage>
        <taxon>Eukaryota</taxon>
        <taxon>Viridiplantae</taxon>
        <taxon>Streptophyta</taxon>
        <taxon>Embryophyta</taxon>
        <taxon>Tracheophyta</taxon>
        <taxon>Spermatophyta</taxon>
        <taxon>Magnoliopsida</taxon>
        <taxon>eudicotyledons</taxon>
        <taxon>Gunneridae</taxon>
        <taxon>Pentapetalae</taxon>
        <taxon>rosids</taxon>
        <taxon>fabids</taxon>
        <taxon>Rosales</taxon>
        <taxon>Cannabaceae</taxon>
        <taxon>Trema</taxon>
    </lineage>
</organism>
<dbReference type="Proteomes" id="UP000237000">
    <property type="component" value="Unassembled WGS sequence"/>
</dbReference>
<keyword evidence="2" id="KW-1185">Reference proteome</keyword>
<accession>A0A2P5EAC8</accession>
<evidence type="ECO:0000313" key="1">
    <source>
        <dbReference type="EMBL" id="PON82505.1"/>
    </source>
</evidence>
<name>A0A2P5EAC8_TREOI</name>
<dbReference type="OrthoDB" id="10452761at2759"/>
<dbReference type="AlphaFoldDB" id="A0A2P5EAC8"/>
<protein>
    <submittedName>
        <fullName evidence="1">Uncharacterized protein</fullName>
    </submittedName>
</protein>
<sequence length="80" mass="9100">MNARDVMDSNGRMIQLYGHWLKGVSQTISCFVPNLQHSNFPVGNKKILLGQRRHNSFLGPQKPCFNKTIALQQKGILLYT</sequence>
<dbReference type="InParanoid" id="A0A2P5EAC8"/>
<dbReference type="EMBL" id="JXTC01000194">
    <property type="protein sequence ID" value="PON82505.1"/>
    <property type="molecule type" value="Genomic_DNA"/>
</dbReference>